<dbReference type="CDD" id="cd20405">
    <property type="entry name" value="Tudor_Agenet_AtDUF_rpt1_3"/>
    <property type="match status" value="2"/>
</dbReference>
<dbReference type="Pfam" id="PF05641">
    <property type="entry name" value="Agenet"/>
    <property type="match status" value="3"/>
</dbReference>
<dbReference type="KEGG" id="rsz:130511681"/>
<reference evidence="6" key="1">
    <citation type="journal article" date="2019" name="Database">
        <title>The radish genome database (RadishGD): an integrated information resource for radish genomics.</title>
        <authorList>
            <person name="Yu H.J."/>
            <person name="Baek S."/>
            <person name="Lee Y.J."/>
            <person name="Cho A."/>
            <person name="Mun J.H."/>
        </authorList>
    </citation>
    <scope>NUCLEOTIDE SEQUENCE [LARGE SCALE GENOMIC DNA]</scope>
    <source>
        <strain evidence="6">cv. WK10039</strain>
    </source>
</reference>
<evidence type="ECO:0000313" key="7">
    <source>
        <dbReference type="RefSeq" id="XP_056865037.1"/>
    </source>
</evidence>
<evidence type="ECO:0000256" key="3">
    <source>
        <dbReference type="SAM" id="Coils"/>
    </source>
</evidence>
<reference evidence="7" key="2">
    <citation type="submission" date="2025-08" db="UniProtKB">
        <authorList>
            <consortium name="RefSeq"/>
        </authorList>
    </citation>
    <scope>IDENTIFICATION</scope>
    <source>
        <tissue evidence="7">Leaf</tissue>
    </source>
</reference>
<dbReference type="SMART" id="SM00743">
    <property type="entry name" value="Agenet"/>
    <property type="match status" value="4"/>
</dbReference>
<dbReference type="Proteomes" id="UP000504610">
    <property type="component" value="Chromosome 4"/>
</dbReference>
<feature type="domain" description="Agenet" evidence="5">
    <location>
        <begin position="229"/>
        <end position="285"/>
    </location>
</feature>
<feature type="region of interest" description="Disordered" evidence="4">
    <location>
        <begin position="329"/>
        <end position="358"/>
    </location>
</feature>
<organism evidence="6 7">
    <name type="scientific">Raphanus sativus</name>
    <name type="common">Radish</name>
    <name type="synonym">Raphanus raphanistrum var. sativus</name>
    <dbReference type="NCBI Taxonomy" id="3726"/>
    <lineage>
        <taxon>Eukaryota</taxon>
        <taxon>Viridiplantae</taxon>
        <taxon>Streptophyta</taxon>
        <taxon>Embryophyta</taxon>
        <taxon>Tracheophyta</taxon>
        <taxon>Spermatophyta</taxon>
        <taxon>Magnoliopsida</taxon>
        <taxon>eudicotyledons</taxon>
        <taxon>Gunneridae</taxon>
        <taxon>Pentapetalae</taxon>
        <taxon>rosids</taxon>
        <taxon>malvids</taxon>
        <taxon>Brassicales</taxon>
        <taxon>Brassicaceae</taxon>
        <taxon>Brassiceae</taxon>
        <taxon>Raphanus</taxon>
    </lineage>
</organism>
<feature type="domain" description="Agenet" evidence="5">
    <location>
        <begin position="88"/>
        <end position="144"/>
    </location>
</feature>
<sequence length="696" mass="77946">MLENQEKEEEEKLAIAKDSEVEVCSEEEGFVGAWYRAILEDSPTKSRRIKLRVRYTTLLKNDCSAPLTEAVQQSFIRPVPPEDLYDGVVFVEGSVVDADLKDGWWEGVVAKKLEDEQYLVCFDTPPDILQFNRKQLRPHLDWTGSQWVRPEIKELSKSLFSSGTMVEVSRGINRLEAAWVPAIVVTEVEAGVVVKSCYKSLTFNAEEVTPSFAVDVRKVRPVPPPSSVEEYILSAPVDAFNGSAWRRCVVTAIRTDKSYQVSFVGTKEKDVFKHSDLRPSMEWEDGVWLPKKKLEKDTPPSDGQKKRYLSEINALSRPKKLKVIRSCGATKPGGSATVTPKHVRQSPVHGEATEGETELHETVAVKKSGNQMAGAAATPVTTIPIEKESAPPVTSVIKATPFRTPDAETQVMTTPKKTLHPMSVQTGEKTAEEHNNKGISHDSNLEDYTAEEALIADTNDKDDYDQPLSAWIQGGKSSNDSDKSKMMYPTELSTPDKTTGASEDTTVVLPFVKRSPVWKAIESMEVYKKAKQNPHFTPLLGTREELREGLAAGVMVNFSSLLERVTDLHLHTPKSILEGLKECFYESEKYGFDVAEPISRIAMLVSLVEENFSREDKLKEMEKGKAEAVSKVEKVREDLRDVECKILELQNQKGDLKVKEDAEEKKIAYLQMCAEEIDKRSQEAELKFQEIVSASW</sequence>
<dbReference type="GeneID" id="130511681"/>
<dbReference type="OrthoDB" id="2020707at2759"/>
<evidence type="ECO:0000256" key="4">
    <source>
        <dbReference type="SAM" id="MobiDB-lite"/>
    </source>
</evidence>
<dbReference type="Pfam" id="PF05266">
    <property type="entry name" value="DUF724"/>
    <property type="match status" value="1"/>
</dbReference>
<proteinExistence type="predicted"/>
<name>A0A9W3DMR7_RAPSA</name>
<evidence type="ECO:0000256" key="1">
    <source>
        <dbReference type="ARBA" id="ARBA00022448"/>
    </source>
</evidence>
<feature type="domain" description="Agenet" evidence="5">
    <location>
        <begin position="13"/>
        <end position="84"/>
    </location>
</feature>
<feature type="region of interest" description="Disordered" evidence="4">
    <location>
        <begin position="426"/>
        <end position="446"/>
    </location>
</feature>
<dbReference type="InterPro" id="IPR014002">
    <property type="entry name" value="Agenet_dom_plant"/>
</dbReference>
<gene>
    <name evidence="7" type="primary">LOC130511681</name>
</gene>
<keyword evidence="1" id="KW-0813">Transport</keyword>
<keyword evidence="2" id="KW-0341">Growth regulation</keyword>
<dbReference type="PANTHER" id="PTHR31917">
    <property type="entry name" value="AGENET DOMAIN-CONTAINING PROTEIN-RELATED"/>
    <property type="match status" value="1"/>
</dbReference>
<evidence type="ECO:0000256" key="2">
    <source>
        <dbReference type="ARBA" id="ARBA00022604"/>
    </source>
</evidence>
<protein>
    <submittedName>
        <fullName evidence="7">DUF724 domain-containing protein 6-like isoform X1</fullName>
    </submittedName>
</protein>
<feature type="region of interest" description="Disordered" evidence="4">
    <location>
        <begin position="471"/>
        <end position="501"/>
    </location>
</feature>
<evidence type="ECO:0000259" key="5">
    <source>
        <dbReference type="SMART" id="SM00743"/>
    </source>
</evidence>
<dbReference type="InterPro" id="IPR007930">
    <property type="entry name" value="DUF724"/>
</dbReference>
<keyword evidence="3" id="KW-0175">Coiled coil</keyword>
<dbReference type="CDD" id="cd20406">
    <property type="entry name" value="Tudor_Agenet_AtDUF_rpt2_4"/>
    <property type="match status" value="2"/>
</dbReference>
<accession>A0A9W3DMR7</accession>
<dbReference type="AlphaFoldDB" id="A0A9W3DMR7"/>
<feature type="domain" description="Agenet" evidence="5">
    <location>
        <begin position="158"/>
        <end position="227"/>
    </location>
</feature>
<evidence type="ECO:0000313" key="6">
    <source>
        <dbReference type="Proteomes" id="UP000504610"/>
    </source>
</evidence>
<keyword evidence="6" id="KW-1185">Reference proteome</keyword>
<dbReference type="InterPro" id="IPR008395">
    <property type="entry name" value="Agenet-like_dom"/>
</dbReference>
<feature type="compositionally biased region" description="Polar residues" evidence="4">
    <location>
        <begin position="491"/>
        <end position="501"/>
    </location>
</feature>
<feature type="compositionally biased region" description="Basic and acidic residues" evidence="4">
    <location>
        <begin position="429"/>
        <end position="444"/>
    </location>
</feature>
<dbReference type="RefSeq" id="XP_056865037.1">
    <property type="nucleotide sequence ID" value="XM_057009057.1"/>
</dbReference>
<feature type="coiled-coil region" evidence="3">
    <location>
        <begin position="618"/>
        <end position="659"/>
    </location>
</feature>
<dbReference type="PANTHER" id="PTHR31917:SF77">
    <property type="entry name" value="DUF724 DOMAIN-CONTAINING PROTEIN 2"/>
    <property type="match status" value="1"/>
</dbReference>